<dbReference type="PANTHER" id="PTHR30327">
    <property type="entry name" value="UNCHARACTERIZED PROTEIN YQGE"/>
    <property type="match status" value="1"/>
</dbReference>
<dbReference type="Gene3D" id="3.40.1740.10">
    <property type="entry name" value="VC0467-like"/>
    <property type="match status" value="1"/>
</dbReference>
<gene>
    <name evidence="3" type="ORF">AQS8620_00592</name>
</gene>
<dbReference type="GO" id="GO:0005829">
    <property type="term" value="C:cytosol"/>
    <property type="evidence" value="ECO:0007669"/>
    <property type="project" value="TreeGrafter"/>
</dbReference>
<protein>
    <recommendedName>
        <fullName evidence="2">UPF0301 protein AQS8620_00592</fullName>
    </recommendedName>
</protein>
<evidence type="ECO:0000256" key="1">
    <source>
        <dbReference type="ARBA" id="ARBA00009600"/>
    </source>
</evidence>
<sequence>MVTDIISQDLTGSLLIAMPGMGDARFENAVVYICAHSEEGAMGLIVNRQADTLMFSDLLDQLDIAPGPGSKDVAIYVGGPVETGRGFVLHSPDYISEGSTMQVDARFAMTGTRDILRDIAGGGGPTDKLLCLGYAGWGPGQLEDEISQNGWLTAAASTELVFAKADAVKWEAALLSIGVPPAMLSGEAGHA</sequence>
<proteinExistence type="inferred from homology"/>
<keyword evidence="4" id="KW-1185">Reference proteome</keyword>
<evidence type="ECO:0000313" key="3">
    <source>
        <dbReference type="EMBL" id="SLN21202.1"/>
    </source>
</evidence>
<organism evidence="3 4">
    <name type="scientific">Aquimixticola soesokkakensis</name>
    <dbReference type="NCBI Taxonomy" id="1519096"/>
    <lineage>
        <taxon>Bacteria</taxon>
        <taxon>Pseudomonadati</taxon>
        <taxon>Pseudomonadota</taxon>
        <taxon>Alphaproteobacteria</taxon>
        <taxon>Rhodobacterales</taxon>
        <taxon>Paracoccaceae</taxon>
        <taxon>Aquimixticola</taxon>
    </lineage>
</organism>
<dbReference type="AlphaFoldDB" id="A0A1Y5RMV9"/>
<reference evidence="3 4" key="1">
    <citation type="submission" date="2017-03" db="EMBL/GenBank/DDBJ databases">
        <authorList>
            <person name="Afonso C.L."/>
            <person name="Miller P.J."/>
            <person name="Scott M.A."/>
            <person name="Spackman E."/>
            <person name="Goraichik I."/>
            <person name="Dimitrov K.M."/>
            <person name="Suarez D.L."/>
            <person name="Swayne D.E."/>
        </authorList>
    </citation>
    <scope>NUCLEOTIDE SEQUENCE [LARGE SCALE GENOMIC DNA]</scope>
    <source>
        <strain evidence="3 4">CECT 8620</strain>
    </source>
</reference>
<name>A0A1Y5RMV9_9RHOB</name>
<accession>A0A1Y5RMV9</accession>
<evidence type="ECO:0000313" key="4">
    <source>
        <dbReference type="Proteomes" id="UP000193862"/>
    </source>
</evidence>
<dbReference type="Pfam" id="PF02622">
    <property type="entry name" value="DUF179"/>
    <property type="match status" value="1"/>
</dbReference>
<dbReference type="PANTHER" id="PTHR30327:SF1">
    <property type="entry name" value="UPF0301 PROTEIN YQGE"/>
    <property type="match status" value="1"/>
</dbReference>
<dbReference type="NCBIfam" id="NF001268">
    <property type="entry name" value="PRK00228.1-4"/>
    <property type="match status" value="1"/>
</dbReference>
<dbReference type="HAMAP" id="MF_00758">
    <property type="entry name" value="UPF0301"/>
    <property type="match status" value="1"/>
</dbReference>
<dbReference type="SUPFAM" id="SSF143456">
    <property type="entry name" value="VC0467-like"/>
    <property type="match status" value="1"/>
</dbReference>
<dbReference type="EMBL" id="FWFS01000001">
    <property type="protein sequence ID" value="SLN21202.1"/>
    <property type="molecule type" value="Genomic_DNA"/>
</dbReference>
<comment type="similarity">
    <text evidence="1 2">Belongs to the UPF0301 (AlgH) family.</text>
</comment>
<evidence type="ECO:0000256" key="2">
    <source>
        <dbReference type="HAMAP-Rule" id="MF_00758"/>
    </source>
</evidence>
<dbReference type="OrthoDB" id="9807486at2"/>
<dbReference type="InterPro" id="IPR003774">
    <property type="entry name" value="AlgH-like"/>
</dbReference>
<dbReference type="Proteomes" id="UP000193862">
    <property type="component" value="Unassembled WGS sequence"/>
</dbReference>
<dbReference type="RefSeq" id="WP_085835300.1">
    <property type="nucleotide sequence ID" value="NZ_FWFS01000001.1"/>
</dbReference>